<evidence type="ECO:0000256" key="3">
    <source>
        <dbReference type="ARBA" id="ARBA00016507"/>
    </source>
</evidence>
<dbReference type="InterPro" id="IPR018035">
    <property type="entry name" value="Flagellar_FliH/T3SS_HrpE"/>
</dbReference>
<keyword evidence="6" id="KW-0653">Protein transport</keyword>
<accession>A0ABW0QJM0</accession>
<organism evidence="9 10">
    <name type="scientific">Rhodanobacter ginsengisoli</name>
    <dbReference type="NCBI Taxonomy" id="418646"/>
    <lineage>
        <taxon>Bacteria</taxon>
        <taxon>Pseudomonadati</taxon>
        <taxon>Pseudomonadota</taxon>
        <taxon>Gammaproteobacteria</taxon>
        <taxon>Lysobacterales</taxon>
        <taxon>Rhodanobacteraceae</taxon>
        <taxon>Rhodanobacter</taxon>
    </lineage>
</organism>
<name>A0ABW0QJM0_9GAMM</name>
<evidence type="ECO:0000313" key="9">
    <source>
        <dbReference type="EMBL" id="MFC5524801.1"/>
    </source>
</evidence>
<evidence type="ECO:0000256" key="4">
    <source>
        <dbReference type="ARBA" id="ARBA00022448"/>
    </source>
</evidence>
<keyword evidence="5" id="KW-1005">Bacterial flagellum biogenesis</keyword>
<evidence type="ECO:0000256" key="5">
    <source>
        <dbReference type="ARBA" id="ARBA00022795"/>
    </source>
</evidence>
<dbReference type="RefSeq" id="WP_377317322.1">
    <property type="nucleotide sequence ID" value="NZ_JBHSNF010000001.1"/>
</dbReference>
<dbReference type="EMBL" id="JBHSNF010000001">
    <property type="protein sequence ID" value="MFC5524801.1"/>
    <property type="molecule type" value="Genomic_DNA"/>
</dbReference>
<evidence type="ECO:0000259" key="8">
    <source>
        <dbReference type="Pfam" id="PF02108"/>
    </source>
</evidence>
<evidence type="ECO:0000256" key="1">
    <source>
        <dbReference type="ARBA" id="ARBA00003041"/>
    </source>
</evidence>
<comment type="caution">
    <text evidence="9">The sequence shown here is derived from an EMBL/GenBank/DDBJ whole genome shotgun (WGS) entry which is preliminary data.</text>
</comment>
<dbReference type="Proteomes" id="UP001596114">
    <property type="component" value="Unassembled WGS sequence"/>
</dbReference>
<comment type="similarity">
    <text evidence="2">Belongs to the FliH family.</text>
</comment>
<evidence type="ECO:0000256" key="7">
    <source>
        <dbReference type="ARBA" id="ARBA00023225"/>
    </source>
</evidence>
<reference evidence="10" key="1">
    <citation type="journal article" date="2019" name="Int. J. Syst. Evol. Microbiol.">
        <title>The Global Catalogue of Microorganisms (GCM) 10K type strain sequencing project: providing services to taxonomists for standard genome sequencing and annotation.</title>
        <authorList>
            <consortium name="The Broad Institute Genomics Platform"/>
            <consortium name="The Broad Institute Genome Sequencing Center for Infectious Disease"/>
            <person name="Wu L."/>
            <person name="Ma J."/>
        </authorList>
    </citation>
    <scope>NUCLEOTIDE SEQUENCE [LARGE SCALE GENOMIC DNA]</scope>
    <source>
        <strain evidence="10">CGMCC 1.16619</strain>
    </source>
</reference>
<dbReference type="PANTHER" id="PTHR34982:SF1">
    <property type="entry name" value="FLAGELLAR ASSEMBLY PROTEIN FLIH"/>
    <property type="match status" value="1"/>
</dbReference>
<dbReference type="Pfam" id="PF02108">
    <property type="entry name" value="FliH"/>
    <property type="match status" value="1"/>
</dbReference>
<feature type="domain" description="Flagellar assembly protein FliH/Type III secretion system HrpE" evidence="8">
    <location>
        <begin position="69"/>
        <end position="190"/>
    </location>
</feature>
<evidence type="ECO:0000256" key="2">
    <source>
        <dbReference type="ARBA" id="ARBA00006602"/>
    </source>
</evidence>
<gene>
    <name evidence="9" type="ORF">ACFPPA_03505</name>
</gene>
<dbReference type="InterPro" id="IPR051472">
    <property type="entry name" value="T3SS_Stator/FliH"/>
</dbReference>
<comment type="function">
    <text evidence="1">Needed for flagellar regrowth and assembly.</text>
</comment>
<evidence type="ECO:0000256" key="6">
    <source>
        <dbReference type="ARBA" id="ARBA00022927"/>
    </source>
</evidence>
<keyword evidence="4" id="KW-0813">Transport</keyword>
<dbReference type="PANTHER" id="PTHR34982">
    <property type="entry name" value="YOP PROTEINS TRANSLOCATION PROTEIN L"/>
    <property type="match status" value="1"/>
</dbReference>
<proteinExistence type="inferred from homology"/>
<keyword evidence="10" id="KW-1185">Reference proteome</keyword>
<sequence length="208" mass="22442">MAVAFQDAVAEFRRWELPEVGTATSASETASPAQPTVRELEALEQQAREEGYAAGHAEGLAASRQQLDEQLARLAALYEAAARPLESLDAQTELELARLASLIASRVVGRELQLAPALIVQTVREAAAALPAATRELRVHLHPDDLNLLRELGAAEEHWQLLVDPALARGDCRMESERSRLDARVETRLAAVIDAVLGDDAVNAEAGE</sequence>
<protein>
    <recommendedName>
        <fullName evidence="3">Flagellar assembly protein FliH</fullName>
    </recommendedName>
</protein>
<keyword evidence="7" id="KW-1006">Bacterial flagellum protein export</keyword>
<evidence type="ECO:0000313" key="10">
    <source>
        <dbReference type="Proteomes" id="UP001596114"/>
    </source>
</evidence>